<dbReference type="AlphaFoldDB" id="A0A0A9HPX6"/>
<dbReference type="EMBL" id="GBRH01160950">
    <property type="protein sequence ID" value="JAE36946.1"/>
    <property type="molecule type" value="Transcribed_RNA"/>
</dbReference>
<organism evidence="1">
    <name type="scientific">Arundo donax</name>
    <name type="common">Giant reed</name>
    <name type="synonym">Donax arundinaceus</name>
    <dbReference type="NCBI Taxonomy" id="35708"/>
    <lineage>
        <taxon>Eukaryota</taxon>
        <taxon>Viridiplantae</taxon>
        <taxon>Streptophyta</taxon>
        <taxon>Embryophyta</taxon>
        <taxon>Tracheophyta</taxon>
        <taxon>Spermatophyta</taxon>
        <taxon>Magnoliopsida</taxon>
        <taxon>Liliopsida</taxon>
        <taxon>Poales</taxon>
        <taxon>Poaceae</taxon>
        <taxon>PACMAD clade</taxon>
        <taxon>Arundinoideae</taxon>
        <taxon>Arundineae</taxon>
        <taxon>Arundo</taxon>
    </lineage>
</organism>
<name>A0A0A9HPX6_ARUDO</name>
<evidence type="ECO:0000313" key="1">
    <source>
        <dbReference type="EMBL" id="JAE36946.1"/>
    </source>
</evidence>
<reference evidence="1" key="2">
    <citation type="journal article" date="2015" name="Data Brief">
        <title>Shoot transcriptome of the giant reed, Arundo donax.</title>
        <authorList>
            <person name="Barrero R.A."/>
            <person name="Guerrero F.D."/>
            <person name="Moolhuijzen P."/>
            <person name="Goolsby J.A."/>
            <person name="Tidwell J."/>
            <person name="Bellgard S.E."/>
            <person name="Bellgard M.I."/>
        </authorList>
    </citation>
    <scope>NUCLEOTIDE SEQUENCE</scope>
    <source>
        <tissue evidence="1">Shoot tissue taken approximately 20 cm above the soil surface</tissue>
    </source>
</reference>
<proteinExistence type="predicted"/>
<sequence>MEAFPVNEHQCTEKEKNVKHVKLNENMNP</sequence>
<reference evidence="1" key="1">
    <citation type="submission" date="2014-09" db="EMBL/GenBank/DDBJ databases">
        <authorList>
            <person name="Magalhaes I.L.F."/>
            <person name="Oliveira U."/>
            <person name="Santos F.R."/>
            <person name="Vidigal T.H.D.A."/>
            <person name="Brescovit A.D."/>
            <person name="Santos A.J."/>
        </authorList>
    </citation>
    <scope>NUCLEOTIDE SEQUENCE</scope>
    <source>
        <tissue evidence="1">Shoot tissue taken approximately 20 cm above the soil surface</tissue>
    </source>
</reference>
<protein>
    <submittedName>
        <fullName evidence="1">Uncharacterized protein</fullName>
    </submittedName>
</protein>
<accession>A0A0A9HPX6</accession>